<protein>
    <recommendedName>
        <fullName evidence="6">Cytochrome c domain-containing protein</fullName>
    </recommendedName>
</protein>
<dbReference type="AlphaFoldDB" id="A0A2A2B0G6"/>
<feature type="domain" description="DUF6311" evidence="2">
    <location>
        <begin position="2"/>
        <end position="342"/>
    </location>
</feature>
<evidence type="ECO:0000259" key="3">
    <source>
        <dbReference type="Pfam" id="PF25853"/>
    </source>
</evidence>
<gene>
    <name evidence="4" type="ORF">CK621_03400</name>
</gene>
<feature type="transmembrane region" description="Helical" evidence="1">
    <location>
        <begin position="120"/>
        <end position="143"/>
    </location>
</feature>
<comment type="caution">
    <text evidence="4">The sequence shown here is derived from an EMBL/GenBank/DDBJ whole genome shotgun (WGS) entry which is preliminary data.</text>
</comment>
<evidence type="ECO:0000256" key="1">
    <source>
        <dbReference type="SAM" id="Phobius"/>
    </source>
</evidence>
<sequence>MGANPTYGLELASTILFSDSNPLLAFLFKPFSQILPETFQYFGIWLLLCFTLQTWFGWQLMGFTTHSKLIRLLGAALIAVTPFMLKRTAHHLSLAGHFFIVAALYFSLHEKLKFRTIKWTILLTTAALTHAYLLAMTFAIWGAEIIGKTTKKNISFRNALTESLIIAFTLFIALWQTGYFSVQSPNAGGFGIYQVNVLSPIDPNDWSYIIKDLALPTNDLEGFIYLGLGVLLLAILASTQLLTNENKIPFRIRQHWSLLIVLLGLGLFALSNKISFGSFEFEYYLSEQLLSTANIFRASGRFAWPVLYAAIFLSLAIIIRTLNKRSASLIIAFALTAQILDTYAGWKTIREKMMIPPSTAWPSSLTDTFWTDAAQRYKKVVHIPAQNHPPKWKDIAYYAGTNDLSTNAVYLARTDNKTTEDINKKYRDMLQKGHLDKDTLYVLDEKFFKFALVSANTSTDLFTIVNGMNIIAPGWKKCATCHQPDDISIHDLLRNVHAGDRLIFQKSKNGIAYLGDGWSVPEPWGTWSLGESASIILPTTTSSIESISIEAKALISEVLPAQRIEIFVNDIPTQTLVLTSQSSKFGIPIPREIRSSSAGWLKIDFRFLDATRPKDIGMSNDARALALGLISASIN</sequence>
<keyword evidence="1" id="KW-0472">Membrane</keyword>
<feature type="transmembrane region" description="Helical" evidence="1">
    <location>
        <begin position="302"/>
        <end position="319"/>
    </location>
</feature>
<accession>A0A2A2B0G6</accession>
<dbReference type="InterPro" id="IPR046278">
    <property type="entry name" value="DUF6311"/>
</dbReference>
<proteinExistence type="predicted"/>
<reference evidence="4 5" key="1">
    <citation type="submission" date="2017-08" db="EMBL/GenBank/DDBJ databases">
        <title>WGS of Clinical strains of the CDC Group NO-1 linked to zoonotic infections in humans.</title>
        <authorList>
            <person name="Bernier A.-M."/>
            <person name="Bernard K."/>
        </authorList>
    </citation>
    <scope>NUCLEOTIDE SEQUENCE [LARGE SCALE GENOMIC DNA]</scope>
    <source>
        <strain evidence="4 5">NML120219</strain>
    </source>
</reference>
<feature type="transmembrane region" description="Helical" evidence="1">
    <location>
        <begin position="255"/>
        <end position="276"/>
    </location>
</feature>
<organism evidence="4 5">
    <name type="scientific">Vandammella animalimorsus</name>
    <dbReference type="NCBI Taxonomy" id="2029117"/>
    <lineage>
        <taxon>Bacteria</taxon>
        <taxon>Pseudomonadati</taxon>
        <taxon>Pseudomonadota</taxon>
        <taxon>Betaproteobacteria</taxon>
        <taxon>Burkholderiales</taxon>
        <taxon>Comamonadaceae</taxon>
        <taxon>Vandammella</taxon>
    </lineage>
</organism>
<feature type="transmembrane region" description="Helical" evidence="1">
    <location>
        <begin position="164"/>
        <end position="182"/>
    </location>
</feature>
<evidence type="ECO:0000313" key="4">
    <source>
        <dbReference type="EMBL" id="PAT43533.1"/>
    </source>
</evidence>
<feature type="transmembrane region" description="Helical" evidence="1">
    <location>
        <begin position="39"/>
        <end position="57"/>
    </location>
</feature>
<dbReference type="InterPro" id="IPR058671">
    <property type="entry name" value="DUF6311_C"/>
</dbReference>
<name>A0A2A2B0G6_9BURK</name>
<keyword evidence="1" id="KW-0812">Transmembrane</keyword>
<feature type="transmembrane region" description="Helical" evidence="1">
    <location>
        <begin position="223"/>
        <end position="243"/>
    </location>
</feature>
<feature type="transmembrane region" description="Helical" evidence="1">
    <location>
        <begin position="326"/>
        <end position="346"/>
    </location>
</feature>
<feature type="domain" description="DUF6311" evidence="3">
    <location>
        <begin position="369"/>
        <end position="473"/>
    </location>
</feature>
<dbReference type="EMBL" id="NSJE01000004">
    <property type="protein sequence ID" value="PAT43533.1"/>
    <property type="molecule type" value="Genomic_DNA"/>
</dbReference>
<dbReference type="Proteomes" id="UP000218439">
    <property type="component" value="Unassembled WGS sequence"/>
</dbReference>
<evidence type="ECO:0000313" key="5">
    <source>
        <dbReference type="Proteomes" id="UP000218439"/>
    </source>
</evidence>
<evidence type="ECO:0008006" key="6">
    <source>
        <dbReference type="Google" id="ProtNLM"/>
    </source>
</evidence>
<dbReference type="Pfam" id="PF25853">
    <property type="entry name" value="DUF6311_C"/>
    <property type="match status" value="1"/>
</dbReference>
<evidence type="ECO:0000259" key="2">
    <source>
        <dbReference type="Pfam" id="PF19830"/>
    </source>
</evidence>
<feature type="transmembrane region" description="Helical" evidence="1">
    <location>
        <begin position="92"/>
        <end position="108"/>
    </location>
</feature>
<dbReference type="Pfam" id="PF19830">
    <property type="entry name" value="DUF6311"/>
    <property type="match status" value="1"/>
</dbReference>
<keyword evidence="1" id="KW-1133">Transmembrane helix</keyword>